<accession>A0A0B2QU35</accession>
<protein>
    <submittedName>
        <fullName evidence="1">Uncharacterized protein</fullName>
    </submittedName>
</protein>
<sequence>MKAFASFSSPPFLGNGPRHCRPSSVDYFRQNKGIHLDLFHNTLLGSIKTNLNGFLGSARLTTTSLILGMTLTMMALVPT</sequence>
<name>A0A0B2QU35_GLYSO</name>
<gene>
    <name evidence="1" type="ORF">glysoja_040247</name>
</gene>
<organism evidence="1">
    <name type="scientific">Glycine soja</name>
    <name type="common">Wild soybean</name>
    <dbReference type="NCBI Taxonomy" id="3848"/>
    <lineage>
        <taxon>Eukaryota</taxon>
        <taxon>Viridiplantae</taxon>
        <taxon>Streptophyta</taxon>
        <taxon>Embryophyta</taxon>
        <taxon>Tracheophyta</taxon>
        <taxon>Spermatophyta</taxon>
        <taxon>Magnoliopsida</taxon>
        <taxon>eudicotyledons</taxon>
        <taxon>Gunneridae</taxon>
        <taxon>Pentapetalae</taxon>
        <taxon>rosids</taxon>
        <taxon>fabids</taxon>
        <taxon>Fabales</taxon>
        <taxon>Fabaceae</taxon>
        <taxon>Papilionoideae</taxon>
        <taxon>50 kb inversion clade</taxon>
        <taxon>NPAAA clade</taxon>
        <taxon>indigoferoid/millettioid clade</taxon>
        <taxon>Phaseoleae</taxon>
        <taxon>Glycine</taxon>
        <taxon>Glycine subgen. Soja</taxon>
    </lineage>
</organism>
<dbReference type="AlphaFoldDB" id="A0A0B2QU35"/>
<dbReference type="Proteomes" id="UP000053555">
    <property type="component" value="Unassembled WGS sequence"/>
</dbReference>
<dbReference type="EMBL" id="KN656371">
    <property type="protein sequence ID" value="KHN23278.1"/>
    <property type="molecule type" value="Genomic_DNA"/>
</dbReference>
<proteinExistence type="predicted"/>
<evidence type="ECO:0000313" key="1">
    <source>
        <dbReference type="EMBL" id="KHN23278.1"/>
    </source>
</evidence>
<reference evidence="1" key="1">
    <citation type="submission" date="2014-07" db="EMBL/GenBank/DDBJ databases">
        <title>Identification of a novel salt tolerance gene in wild soybean by whole-genome sequencing.</title>
        <authorList>
            <person name="Lam H.-M."/>
            <person name="Qi X."/>
            <person name="Li M.-W."/>
            <person name="Liu X."/>
            <person name="Xie M."/>
            <person name="Ni M."/>
            <person name="Xu X."/>
        </authorList>
    </citation>
    <scope>NUCLEOTIDE SEQUENCE [LARGE SCALE GENOMIC DNA]</scope>
    <source>
        <tissue evidence="1">Root</tissue>
    </source>
</reference>